<organism evidence="3 4">
    <name type="scientific">Lacrimispora sphenoides JCM 1415</name>
    <dbReference type="NCBI Taxonomy" id="1297793"/>
    <lineage>
        <taxon>Bacteria</taxon>
        <taxon>Bacillati</taxon>
        <taxon>Bacillota</taxon>
        <taxon>Clostridia</taxon>
        <taxon>Lachnospirales</taxon>
        <taxon>Lachnospiraceae</taxon>
        <taxon>Lacrimispora</taxon>
    </lineage>
</organism>
<accession>A0ABY1CJT2</accession>
<proteinExistence type="predicted"/>
<evidence type="ECO:0000256" key="1">
    <source>
        <dbReference type="SAM" id="MobiDB-lite"/>
    </source>
</evidence>
<dbReference type="PANTHER" id="PTHR43649:SF11">
    <property type="entry name" value="ABC TRANSPORTER SUBSTRATE-BINDING PROTEIN YESO-RELATED"/>
    <property type="match status" value="1"/>
</dbReference>
<dbReference type="PROSITE" id="PS51257">
    <property type="entry name" value="PROKAR_LIPOPROTEIN"/>
    <property type="match status" value="1"/>
</dbReference>
<dbReference type="PANTHER" id="PTHR43649">
    <property type="entry name" value="ARABINOSE-BINDING PROTEIN-RELATED"/>
    <property type="match status" value="1"/>
</dbReference>
<dbReference type="Pfam" id="PF13416">
    <property type="entry name" value="SBP_bac_8"/>
    <property type="match status" value="1"/>
</dbReference>
<gene>
    <name evidence="3" type="ORF">SAMN02745906_4785</name>
</gene>
<feature type="region of interest" description="Disordered" evidence="1">
    <location>
        <begin position="21"/>
        <end position="46"/>
    </location>
</feature>
<keyword evidence="2" id="KW-0732">Signal</keyword>
<evidence type="ECO:0000313" key="3">
    <source>
        <dbReference type="EMBL" id="SEU08377.1"/>
    </source>
</evidence>
<evidence type="ECO:0000313" key="4">
    <source>
        <dbReference type="Proteomes" id="UP000198970"/>
    </source>
</evidence>
<name>A0ABY1CJT2_9FIRM</name>
<reference evidence="3 4" key="1">
    <citation type="submission" date="2016-10" db="EMBL/GenBank/DDBJ databases">
        <authorList>
            <person name="Varghese N."/>
            <person name="Submissions S."/>
        </authorList>
    </citation>
    <scope>NUCLEOTIDE SEQUENCE [LARGE SCALE GENOMIC DNA]</scope>
    <source>
        <strain evidence="3 4">ATCC 19403</strain>
    </source>
</reference>
<dbReference type="Proteomes" id="UP000198970">
    <property type="component" value="Chromosome I"/>
</dbReference>
<dbReference type="InterPro" id="IPR050490">
    <property type="entry name" value="Bact_solute-bd_prot1"/>
</dbReference>
<dbReference type="EMBL" id="LT630003">
    <property type="protein sequence ID" value="SEU08377.1"/>
    <property type="molecule type" value="Genomic_DNA"/>
</dbReference>
<feature type="chain" id="PRO_5046445809" evidence="2">
    <location>
        <begin position="23"/>
        <end position="452"/>
    </location>
</feature>
<dbReference type="SUPFAM" id="SSF53850">
    <property type="entry name" value="Periplasmic binding protein-like II"/>
    <property type="match status" value="1"/>
</dbReference>
<feature type="compositionally biased region" description="Low complexity" evidence="1">
    <location>
        <begin position="26"/>
        <end position="45"/>
    </location>
</feature>
<protein>
    <submittedName>
        <fullName evidence="3">Multiple sugar transport system substrate-binding protein</fullName>
    </submittedName>
</protein>
<feature type="signal peptide" evidence="2">
    <location>
        <begin position="1"/>
        <end position="22"/>
    </location>
</feature>
<keyword evidence="3" id="KW-0762">Sugar transport</keyword>
<dbReference type="Gene3D" id="3.40.190.10">
    <property type="entry name" value="Periplasmic binding protein-like II"/>
    <property type="match status" value="2"/>
</dbReference>
<sequence>MKKRIALLMAAAMAAASLTGCGGGATSTTADTTEGSAAAESTAAGAGNGGGDVKLTMSWWGNQVRNEKTQAALDLYAEQNPGTVIEGQFSEWSDYWNKLATSAAGQAIPDLVQMDYSFVDQYVKNGLLVDLKPYIEDGTLDVSNISENTMASGEVGDGIYAICAGINAPSLLYNKTLLEENGIEIKDYMTTDEFINLCRQVYEKTGYKTNIAYYNAGAYLDYFMRGNDIVLYGDKKMGGTAEDYIPFFQMYETGIKEGWFIDPGVFAELSIGSVEQEPLVYGSGPETMSWCAFYNSNQLTAIQKAAPDGMEIGITTWPSADPKKSGYLKSGMFFSVGAQTKNPEEAVKVLNFLTNSSEANDILQGERGVPASGVIAGELAPKMSDVDQEVIRYINDVVTPNCSPINPPQPDGASEVSNLLNQVQEQLCYGAYDAATAAEEFFNGSNNIMNKK</sequence>
<keyword evidence="4" id="KW-1185">Reference proteome</keyword>
<keyword evidence="3" id="KW-0813">Transport</keyword>
<dbReference type="RefSeq" id="WP_100043685.1">
    <property type="nucleotide sequence ID" value="NZ_LT630003.1"/>
</dbReference>
<evidence type="ECO:0000256" key="2">
    <source>
        <dbReference type="SAM" id="SignalP"/>
    </source>
</evidence>
<dbReference type="InterPro" id="IPR006059">
    <property type="entry name" value="SBP"/>
</dbReference>